<keyword evidence="4" id="KW-1185">Reference proteome</keyword>
<gene>
    <name evidence="3" type="ORF">APZ41_001220</name>
</gene>
<keyword evidence="1" id="KW-0732">Signal</keyword>
<proteinExistence type="predicted"/>
<dbReference type="Pfam" id="PF03372">
    <property type="entry name" value="Exo_endo_phos"/>
    <property type="match status" value="1"/>
</dbReference>
<dbReference type="Gene3D" id="3.60.10.10">
    <property type="entry name" value="Endonuclease/exonuclease/phosphatase"/>
    <property type="match status" value="1"/>
</dbReference>
<organism evidence="3 4">
    <name type="scientific">Roseomonas mucosa</name>
    <dbReference type="NCBI Taxonomy" id="207340"/>
    <lineage>
        <taxon>Bacteria</taxon>
        <taxon>Pseudomonadati</taxon>
        <taxon>Pseudomonadota</taxon>
        <taxon>Alphaproteobacteria</taxon>
        <taxon>Acetobacterales</taxon>
        <taxon>Roseomonadaceae</taxon>
        <taxon>Roseomonas</taxon>
    </lineage>
</organism>
<protein>
    <recommendedName>
        <fullName evidence="2">Endonuclease/exonuclease/phosphatase domain-containing protein</fullName>
    </recommendedName>
</protein>
<name>A0A1S8DCX5_9PROT</name>
<comment type="caution">
    <text evidence="3">The sequence shown here is derived from an EMBL/GenBank/DDBJ whole genome shotgun (WGS) entry which is preliminary data.</text>
</comment>
<evidence type="ECO:0000313" key="3">
    <source>
        <dbReference type="EMBL" id="ONH85215.1"/>
    </source>
</evidence>
<dbReference type="GO" id="GO:0003824">
    <property type="term" value="F:catalytic activity"/>
    <property type="evidence" value="ECO:0007669"/>
    <property type="project" value="InterPro"/>
</dbReference>
<evidence type="ECO:0000259" key="2">
    <source>
        <dbReference type="Pfam" id="PF03372"/>
    </source>
</evidence>
<sequence>MRLLFSSLVLLFLLFAAPARAGEIKLATWNLNWLTTRAPGDPLLPPELPGRGAEDFARLRLYAQRLAADVLALEEVDGPEAAARLLDPAEWRFFFANEHDVQRIGIAVRRRLRARQNPDLAALDRAPEARFSLRRGVDVTIEEPGGAPLRLLALHLKAGCRQGAFLEGDRECAILGEQAGIVADWITARQGEGGGFAVLGDFNRRFQGPRDAFLRRIAKRGTLLRATEGRSDPCWGGRDFIDHILLGGAARDWLVPDSLRVLVYAEREPGRKDSLSDHCPVSVRLNLP</sequence>
<dbReference type="STRING" id="207340.APZ41_001220"/>
<dbReference type="AlphaFoldDB" id="A0A1S8DCX5"/>
<reference evidence="3" key="1">
    <citation type="submission" date="2016-12" db="EMBL/GenBank/DDBJ databases">
        <title>Draft genome sequence of Roseomonas mucosa strain AU37, isolated from a peripheral intravenous catheter.</title>
        <authorList>
            <person name="Choudhury M.A."/>
            <person name="Sidjabat H.E."/>
            <person name="Wailan A.M."/>
            <person name="Zhang L."/>
            <person name="Marsh N.M."/>
            <person name="Rickard C.M."/>
            <person name="Davies M."/>
            <person name="Mcmillan D.J."/>
        </authorList>
    </citation>
    <scope>NUCLEOTIDE SEQUENCE [LARGE SCALE GENOMIC DNA]</scope>
    <source>
        <strain evidence="3">AU37</strain>
    </source>
</reference>
<dbReference type="OrthoDB" id="395856at2"/>
<evidence type="ECO:0000313" key="4">
    <source>
        <dbReference type="Proteomes" id="UP000054844"/>
    </source>
</evidence>
<feature type="signal peptide" evidence="1">
    <location>
        <begin position="1"/>
        <end position="21"/>
    </location>
</feature>
<accession>A0A1S8DCX5</accession>
<dbReference type="InterPro" id="IPR036691">
    <property type="entry name" value="Endo/exonu/phosph_ase_sf"/>
</dbReference>
<dbReference type="InterPro" id="IPR005135">
    <property type="entry name" value="Endo/exonuclease/phosphatase"/>
</dbReference>
<evidence type="ECO:0000256" key="1">
    <source>
        <dbReference type="SAM" id="SignalP"/>
    </source>
</evidence>
<feature type="chain" id="PRO_5010548310" description="Endonuclease/exonuclease/phosphatase domain-containing protein" evidence="1">
    <location>
        <begin position="22"/>
        <end position="288"/>
    </location>
</feature>
<dbReference type="RefSeq" id="WP_058389065.1">
    <property type="nucleotide sequence ID" value="NZ_CP034924.1"/>
</dbReference>
<dbReference type="Proteomes" id="UP000054844">
    <property type="component" value="Unassembled WGS sequence"/>
</dbReference>
<dbReference type="SUPFAM" id="SSF56219">
    <property type="entry name" value="DNase I-like"/>
    <property type="match status" value="1"/>
</dbReference>
<feature type="domain" description="Endonuclease/exonuclease/phosphatase" evidence="2">
    <location>
        <begin position="27"/>
        <end position="278"/>
    </location>
</feature>
<dbReference type="EMBL" id="LLWF02000001">
    <property type="protein sequence ID" value="ONH85215.1"/>
    <property type="molecule type" value="Genomic_DNA"/>
</dbReference>